<feature type="compositionally biased region" description="Basic and acidic residues" evidence="1">
    <location>
        <begin position="21"/>
        <end position="36"/>
    </location>
</feature>
<feature type="compositionally biased region" description="Pro residues" evidence="1">
    <location>
        <begin position="47"/>
        <end position="56"/>
    </location>
</feature>
<evidence type="ECO:0000313" key="2">
    <source>
        <dbReference type="EMBL" id="KAL0166807.1"/>
    </source>
</evidence>
<organism evidence="2 3">
    <name type="scientific">Cirrhinus mrigala</name>
    <name type="common">Mrigala</name>
    <dbReference type="NCBI Taxonomy" id="683832"/>
    <lineage>
        <taxon>Eukaryota</taxon>
        <taxon>Metazoa</taxon>
        <taxon>Chordata</taxon>
        <taxon>Craniata</taxon>
        <taxon>Vertebrata</taxon>
        <taxon>Euteleostomi</taxon>
        <taxon>Actinopterygii</taxon>
        <taxon>Neopterygii</taxon>
        <taxon>Teleostei</taxon>
        <taxon>Ostariophysi</taxon>
        <taxon>Cypriniformes</taxon>
        <taxon>Cyprinidae</taxon>
        <taxon>Labeoninae</taxon>
        <taxon>Labeonini</taxon>
        <taxon>Cirrhinus</taxon>
    </lineage>
</organism>
<comment type="caution">
    <text evidence="2">The sequence shown here is derived from an EMBL/GenBank/DDBJ whole genome shotgun (WGS) entry which is preliminary data.</text>
</comment>
<feature type="region of interest" description="Disordered" evidence="1">
    <location>
        <begin position="21"/>
        <end position="68"/>
    </location>
</feature>
<dbReference type="EMBL" id="JAMKFB020000019">
    <property type="protein sequence ID" value="KAL0166807.1"/>
    <property type="molecule type" value="Genomic_DNA"/>
</dbReference>
<gene>
    <name evidence="2" type="ORF">M9458_038651</name>
</gene>
<name>A0ABD0NYG2_CIRMR</name>
<feature type="non-terminal residue" evidence="2">
    <location>
        <position position="68"/>
    </location>
</feature>
<keyword evidence="3" id="KW-1185">Reference proteome</keyword>
<reference evidence="2 3" key="1">
    <citation type="submission" date="2024-05" db="EMBL/GenBank/DDBJ databases">
        <title>Genome sequencing and assembly of Indian major carp, Cirrhinus mrigala (Hamilton, 1822).</title>
        <authorList>
            <person name="Mohindra V."/>
            <person name="Chowdhury L.M."/>
            <person name="Lal K."/>
            <person name="Jena J.K."/>
        </authorList>
    </citation>
    <scope>NUCLEOTIDE SEQUENCE [LARGE SCALE GENOMIC DNA]</scope>
    <source>
        <strain evidence="2">CM1030</strain>
        <tissue evidence="2">Blood</tissue>
    </source>
</reference>
<evidence type="ECO:0000256" key="1">
    <source>
        <dbReference type="SAM" id="MobiDB-lite"/>
    </source>
</evidence>
<evidence type="ECO:0000313" key="3">
    <source>
        <dbReference type="Proteomes" id="UP001529510"/>
    </source>
</evidence>
<dbReference type="Proteomes" id="UP001529510">
    <property type="component" value="Unassembled WGS sequence"/>
</dbReference>
<dbReference type="AlphaFoldDB" id="A0ABD0NYG2"/>
<proteinExistence type="predicted"/>
<accession>A0ABD0NYG2</accession>
<sequence length="68" mass="7438">MVHAHLVAHCYSGSHQCVEPLQKRPEDARPQDENHGSAKAKKFGRPLPCPEAAPSPPRKRSSCSVPLD</sequence>
<protein>
    <submittedName>
        <fullName evidence="2">Uncharacterized protein</fullName>
    </submittedName>
</protein>